<dbReference type="PANTHER" id="PTHR16516">
    <property type="entry name" value="AGAP007109-PA"/>
    <property type="match status" value="1"/>
</dbReference>
<dbReference type="KEGG" id="ccar:122138595"/>
<evidence type="ECO:0000256" key="2">
    <source>
        <dbReference type="ARBA" id="ARBA00023242"/>
    </source>
</evidence>
<dbReference type="GO" id="GO:0006355">
    <property type="term" value="P:regulation of DNA-templated transcription"/>
    <property type="evidence" value="ECO:0007669"/>
    <property type="project" value="TreeGrafter"/>
</dbReference>
<evidence type="ECO:0000259" key="4">
    <source>
        <dbReference type="PROSITE" id="PS50280"/>
    </source>
</evidence>
<reference evidence="5" key="1">
    <citation type="submission" date="2025-08" db="UniProtKB">
        <authorList>
            <consortium name="RefSeq"/>
        </authorList>
    </citation>
    <scope>IDENTIFICATION</scope>
    <source>
        <tissue evidence="5">Muscle</tissue>
    </source>
</reference>
<evidence type="ECO:0000313" key="5">
    <source>
        <dbReference type="RefSeq" id="XP_042587914.1"/>
    </source>
</evidence>
<dbReference type="RefSeq" id="XP_042587914.1">
    <property type="nucleotide sequence ID" value="XM_042731980.1"/>
</dbReference>
<sequence>MGPEESACFLSSIRTSRAVPAGAVLGACALTHTSLCDSIAFIACKCADRRDTACVLQMDPSVSSRYLQMIQSARNAEEQNLEAYMKNGHLVFRAIKDIPENTELLVWYGRDLAKLLGLSTEQKNTKGLNKITIPEIHSRKPATDFHNLARELENCRKNRPTDAKSPKRRRSLESDTDESDGEPLSLDTLGNKKPITMP</sequence>
<gene>
    <name evidence="5" type="primary">si:dkeyp-41f9.4</name>
</gene>
<dbReference type="CTD" id="100004079"/>
<organism evidence="5">
    <name type="scientific">Cyprinus carpio</name>
    <name type="common">Common carp</name>
    <dbReference type="NCBI Taxonomy" id="7962"/>
    <lineage>
        <taxon>Eukaryota</taxon>
        <taxon>Metazoa</taxon>
        <taxon>Chordata</taxon>
        <taxon>Craniata</taxon>
        <taxon>Vertebrata</taxon>
        <taxon>Euteleostomi</taxon>
        <taxon>Actinopterygii</taxon>
        <taxon>Neopterygii</taxon>
        <taxon>Teleostei</taxon>
        <taxon>Ostariophysi</taxon>
        <taxon>Cypriniformes</taxon>
        <taxon>Cyprinidae</taxon>
        <taxon>Cyprininae</taxon>
        <taxon>Cyprinus</taxon>
    </lineage>
</organism>
<accession>A0A9Q9WQW6</accession>
<dbReference type="InterPro" id="IPR052296">
    <property type="entry name" value="TR-Histone_Methyltrans"/>
</dbReference>
<feature type="region of interest" description="Disordered" evidence="3">
    <location>
        <begin position="153"/>
        <end position="198"/>
    </location>
</feature>
<keyword evidence="2" id="KW-0539">Nucleus</keyword>
<dbReference type="InterPro" id="IPR001214">
    <property type="entry name" value="SET_dom"/>
</dbReference>
<dbReference type="Proteomes" id="UP001155660">
    <property type="component" value="Chromosome B10"/>
</dbReference>
<evidence type="ECO:0000256" key="3">
    <source>
        <dbReference type="SAM" id="MobiDB-lite"/>
    </source>
</evidence>
<dbReference type="OrthoDB" id="9439903at2759"/>
<dbReference type="PANTHER" id="PTHR16516:SF7">
    <property type="entry name" value="PR DOMAIN ZINC FINGER PROTEIN 8"/>
    <property type="match status" value="1"/>
</dbReference>
<name>A0A9Q9WQW6_CYPCA</name>
<comment type="subcellular location">
    <subcellularLocation>
        <location evidence="1">Nucleus</location>
    </subcellularLocation>
</comment>
<feature type="compositionally biased region" description="Basic and acidic residues" evidence="3">
    <location>
        <begin position="153"/>
        <end position="165"/>
    </location>
</feature>
<dbReference type="GeneID" id="122138595"/>
<dbReference type="Pfam" id="PF21549">
    <property type="entry name" value="PRDM2_PR"/>
    <property type="match status" value="1"/>
</dbReference>
<evidence type="ECO:0000256" key="1">
    <source>
        <dbReference type="ARBA" id="ARBA00004123"/>
    </source>
</evidence>
<dbReference type="PROSITE" id="PS50280">
    <property type="entry name" value="SET"/>
    <property type="match status" value="1"/>
</dbReference>
<feature type="domain" description="SET" evidence="4">
    <location>
        <begin position="1"/>
        <end position="109"/>
    </location>
</feature>
<proteinExistence type="predicted"/>
<dbReference type="GO" id="GO:0014003">
    <property type="term" value="P:oligodendrocyte development"/>
    <property type="evidence" value="ECO:0007669"/>
    <property type="project" value="TreeGrafter"/>
</dbReference>
<protein>
    <submittedName>
        <fullName evidence="5">PR domain zinc finger protein 8</fullName>
    </submittedName>
</protein>
<dbReference type="AlphaFoldDB" id="A0A9Q9WQW6"/>
<dbReference type="GO" id="GO:0005634">
    <property type="term" value="C:nucleus"/>
    <property type="evidence" value="ECO:0007669"/>
    <property type="project" value="UniProtKB-SubCell"/>
</dbReference>